<evidence type="ECO:0000313" key="2">
    <source>
        <dbReference type="Proteomes" id="UP000265703"/>
    </source>
</evidence>
<dbReference type="AlphaFoldDB" id="A0A397TF44"/>
<comment type="caution">
    <text evidence="1">The sequence shown here is derived from an EMBL/GenBank/DDBJ whole genome shotgun (WGS) entry which is preliminary data.</text>
</comment>
<keyword evidence="2" id="KW-1185">Reference proteome</keyword>
<dbReference type="Proteomes" id="UP000265703">
    <property type="component" value="Unassembled WGS sequence"/>
</dbReference>
<evidence type="ECO:0000313" key="1">
    <source>
        <dbReference type="EMBL" id="RIA95085.1"/>
    </source>
</evidence>
<dbReference type="EMBL" id="QKYT01000068">
    <property type="protein sequence ID" value="RIA95085.1"/>
    <property type="molecule type" value="Genomic_DNA"/>
</dbReference>
<proteinExistence type="predicted"/>
<organism evidence="1 2">
    <name type="scientific">Glomus cerebriforme</name>
    <dbReference type="NCBI Taxonomy" id="658196"/>
    <lineage>
        <taxon>Eukaryota</taxon>
        <taxon>Fungi</taxon>
        <taxon>Fungi incertae sedis</taxon>
        <taxon>Mucoromycota</taxon>
        <taxon>Glomeromycotina</taxon>
        <taxon>Glomeromycetes</taxon>
        <taxon>Glomerales</taxon>
        <taxon>Glomeraceae</taxon>
        <taxon>Glomus</taxon>
    </lineage>
</organism>
<accession>A0A397TF44</accession>
<dbReference type="OrthoDB" id="2472314at2759"/>
<gene>
    <name evidence="1" type="ORF">C1645_512145</name>
</gene>
<sequence length="251" mass="29792">MDLTNTNENYFDPTPKLKSSPIPINFISFNINDEYCFYCKEEYTRTQKFDQKYCKNCFSQYVNNIDDNNTYLDVIMTTLWSGLCQEHANIRNEMFTTCNIKERCKNCSYISRFNQILAYHGHYSYYSYQYTPTENCTLCGKNIYQTILDEFRLCSDCYLISSGWINSLNEKRIPVLYLPYWNNCDKCLVCDIYLGFISDCQKLCTRCHIVYSGCRYCLTTNIIFGLLNQTQCRKCRRILEVIIHVLIIIQQ</sequence>
<protein>
    <submittedName>
        <fullName evidence="1">Uncharacterized protein</fullName>
    </submittedName>
</protein>
<reference evidence="1 2" key="1">
    <citation type="submission" date="2018-06" db="EMBL/GenBank/DDBJ databases">
        <title>Comparative genomics reveals the genomic features of Rhizophagus irregularis, R. cerebriforme, R. diaphanum and Gigaspora rosea, and their symbiotic lifestyle signature.</title>
        <authorList>
            <person name="Morin E."/>
            <person name="San Clemente H."/>
            <person name="Chen E.C.H."/>
            <person name="De La Providencia I."/>
            <person name="Hainaut M."/>
            <person name="Kuo A."/>
            <person name="Kohler A."/>
            <person name="Murat C."/>
            <person name="Tang N."/>
            <person name="Roy S."/>
            <person name="Loubradou J."/>
            <person name="Henrissat B."/>
            <person name="Grigoriev I.V."/>
            <person name="Corradi N."/>
            <person name="Roux C."/>
            <person name="Martin F.M."/>
        </authorList>
    </citation>
    <scope>NUCLEOTIDE SEQUENCE [LARGE SCALE GENOMIC DNA]</scope>
    <source>
        <strain evidence="1 2">DAOM 227022</strain>
    </source>
</reference>
<name>A0A397TF44_9GLOM</name>